<keyword evidence="1" id="KW-0472">Membrane</keyword>
<keyword evidence="2" id="KW-0732">Signal</keyword>
<feature type="chain" id="PRO_5044845079" description="BCMA TALL-1 binding domain-containing protein" evidence="2">
    <location>
        <begin position="18"/>
        <end position="188"/>
    </location>
</feature>
<feature type="domain" description="BCMA TALL-1 binding" evidence="3">
    <location>
        <begin position="21"/>
        <end position="54"/>
    </location>
</feature>
<organism evidence="4 5">
    <name type="scientific">Coilia grayii</name>
    <name type="common">Gray's grenadier anchovy</name>
    <dbReference type="NCBI Taxonomy" id="363190"/>
    <lineage>
        <taxon>Eukaryota</taxon>
        <taxon>Metazoa</taxon>
        <taxon>Chordata</taxon>
        <taxon>Craniata</taxon>
        <taxon>Vertebrata</taxon>
        <taxon>Euteleostomi</taxon>
        <taxon>Actinopterygii</taxon>
        <taxon>Neopterygii</taxon>
        <taxon>Teleostei</taxon>
        <taxon>Clupei</taxon>
        <taxon>Clupeiformes</taxon>
        <taxon>Clupeoidei</taxon>
        <taxon>Engraulidae</taxon>
        <taxon>Coilinae</taxon>
        <taxon>Coilia</taxon>
    </lineage>
</organism>
<gene>
    <name evidence="4" type="ORF">ACEWY4_025861</name>
</gene>
<evidence type="ECO:0000256" key="1">
    <source>
        <dbReference type="SAM" id="Phobius"/>
    </source>
</evidence>
<feature type="signal peptide" evidence="2">
    <location>
        <begin position="1"/>
        <end position="17"/>
    </location>
</feature>
<keyword evidence="5" id="KW-1185">Reference proteome</keyword>
<dbReference type="PANTHER" id="PTHR20437:SF3">
    <property type="entry name" value="BCMA TALL-1 BINDING DOMAIN-CONTAINING PROTEIN"/>
    <property type="match status" value="1"/>
</dbReference>
<proteinExistence type="predicted"/>
<name>A0ABD1IT73_9TELE</name>
<sequence>MLFYLVLIVYITPLFLADKQCASNQYYDTLSEECESCVLRCSSPPSVCTAFCTKPEPIESPGNNIRLVLVILFVFLGVFVAVSLILQFLRRKTCKADSKHKVPCQEEAGPTVLQEALDIPGIGSNLVEICQAHQEGQSEVTPNSSLPLPSTEEGTTVLVTTKTGQSYSCRAQNTDHTAVYLPRSEFVH</sequence>
<dbReference type="SUPFAM" id="SSF57586">
    <property type="entry name" value="TNF receptor-like"/>
    <property type="match status" value="1"/>
</dbReference>
<dbReference type="Gene3D" id="4.10.1290.10">
    <property type="entry name" value="Tumor necrosis factor receptor superfamily"/>
    <property type="match status" value="1"/>
</dbReference>
<comment type="caution">
    <text evidence="4">The sequence shown here is derived from an EMBL/GenBank/DDBJ whole genome shotgun (WGS) entry which is preliminary data.</text>
</comment>
<dbReference type="Proteomes" id="UP001591681">
    <property type="component" value="Unassembled WGS sequence"/>
</dbReference>
<dbReference type="EMBL" id="JBHFQA010000023">
    <property type="protein sequence ID" value="KAL2078176.1"/>
    <property type="molecule type" value="Genomic_DNA"/>
</dbReference>
<protein>
    <recommendedName>
        <fullName evidence="3">BCMA TALL-1 binding domain-containing protein</fullName>
    </recommendedName>
</protein>
<dbReference type="AlphaFoldDB" id="A0ABD1IT73"/>
<keyword evidence="1" id="KW-1133">Transmembrane helix</keyword>
<evidence type="ECO:0000313" key="4">
    <source>
        <dbReference type="EMBL" id="KAL2078176.1"/>
    </source>
</evidence>
<evidence type="ECO:0000256" key="2">
    <source>
        <dbReference type="SAM" id="SignalP"/>
    </source>
</evidence>
<dbReference type="InterPro" id="IPR043521">
    <property type="entry name" value="TNFR_13C/17"/>
</dbReference>
<evidence type="ECO:0000313" key="5">
    <source>
        <dbReference type="Proteomes" id="UP001591681"/>
    </source>
</evidence>
<keyword evidence="1" id="KW-0812">Transmembrane</keyword>
<reference evidence="4 5" key="1">
    <citation type="submission" date="2024-09" db="EMBL/GenBank/DDBJ databases">
        <title>A chromosome-level genome assembly of Gray's grenadier anchovy, Coilia grayii.</title>
        <authorList>
            <person name="Fu Z."/>
        </authorList>
    </citation>
    <scope>NUCLEOTIDE SEQUENCE [LARGE SCALE GENOMIC DNA]</scope>
    <source>
        <strain evidence="4">G4</strain>
        <tissue evidence="4">Muscle</tissue>
    </source>
</reference>
<evidence type="ECO:0000259" key="3">
    <source>
        <dbReference type="Pfam" id="PF09257"/>
    </source>
</evidence>
<dbReference type="InterPro" id="IPR015337">
    <property type="entry name" value="BCMA_Tall-1-bd"/>
</dbReference>
<dbReference type="Pfam" id="PF09257">
    <property type="entry name" value="BCMA-Tall_bind"/>
    <property type="match status" value="1"/>
</dbReference>
<dbReference type="PANTHER" id="PTHR20437">
    <property type="entry name" value="TUMOR NECROSIS FACTOR RECEPTOR SUBFAMILY MEMBER 13/17"/>
    <property type="match status" value="1"/>
</dbReference>
<accession>A0ABD1IT73</accession>
<feature type="transmembrane region" description="Helical" evidence="1">
    <location>
        <begin position="65"/>
        <end position="89"/>
    </location>
</feature>